<dbReference type="Gene3D" id="1.25.10.10">
    <property type="entry name" value="Leucine-rich Repeat Variant"/>
    <property type="match status" value="1"/>
</dbReference>
<evidence type="ECO:0000313" key="5">
    <source>
        <dbReference type="Proteomes" id="UP000268321"/>
    </source>
</evidence>
<dbReference type="CDD" id="cd13394">
    <property type="entry name" value="Syo1_like"/>
    <property type="match status" value="1"/>
</dbReference>
<dbReference type="PANTHER" id="PTHR13347">
    <property type="entry name" value="HEAT REPEAT-CONTAINING PROTEIN 3"/>
    <property type="match status" value="1"/>
</dbReference>
<dbReference type="GO" id="GO:0051082">
    <property type="term" value="F:unfolded protein binding"/>
    <property type="evidence" value="ECO:0007669"/>
    <property type="project" value="TreeGrafter"/>
</dbReference>
<accession>A0A4P9ZHQ1</accession>
<dbReference type="InterPro" id="IPR011989">
    <property type="entry name" value="ARM-like"/>
</dbReference>
<evidence type="ECO:0000256" key="1">
    <source>
        <dbReference type="ARBA" id="ARBA00049983"/>
    </source>
</evidence>
<evidence type="ECO:0000313" key="4">
    <source>
        <dbReference type="EMBL" id="RKP32503.1"/>
    </source>
</evidence>
<comment type="similarity">
    <text evidence="1">Belongs to the nuclear import and ribosome assembly adapter family.</text>
</comment>
<keyword evidence="5" id="KW-1185">Reference proteome</keyword>
<dbReference type="InterPro" id="IPR057990">
    <property type="entry name" value="TPR_SYO1"/>
</dbReference>
<reference evidence="5" key="1">
    <citation type="journal article" date="2018" name="Nat. Microbiol.">
        <title>Leveraging single-cell genomics to expand the fungal tree of life.</title>
        <authorList>
            <person name="Ahrendt S.R."/>
            <person name="Quandt C.A."/>
            <person name="Ciobanu D."/>
            <person name="Clum A."/>
            <person name="Salamov A."/>
            <person name="Andreopoulos B."/>
            <person name="Cheng J.F."/>
            <person name="Woyke T."/>
            <person name="Pelin A."/>
            <person name="Henrissat B."/>
            <person name="Reynolds N.K."/>
            <person name="Benny G.L."/>
            <person name="Smith M.E."/>
            <person name="James T.Y."/>
            <person name="Grigoriev I.V."/>
        </authorList>
    </citation>
    <scope>NUCLEOTIDE SEQUENCE [LARGE SCALE GENOMIC DNA]</scope>
    <source>
        <strain evidence="5">Baker2002</strain>
    </source>
</reference>
<dbReference type="SUPFAM" id="SSF48371">
    <property type="entry name" value="ARM repeat"/>
    <property type="match status" value="2"/>
</dbReference>
<dbReference type="InterPro" id="IPR052616">
    <property type="entry name" value="SYO1-like"/>
</dbReference>
<dbReference type="Proteomes" id="UP000268321">
    <property type="component" value="Unassembled WGS sequence"/>
</dbReference>
<proteinExistence type="inferred from homology"/>
<dbReference type="GO" id="GO:0042273">
    <property type="term" value="P:ribosomal large subunit biogenesis"/>
    <property type="evidence" value="ECO:0007669"/>
    <property type="project" value="TreeGrafter"/>
</dbReference>
<dbReference type="AlphaFoldDB" id="A0A4P9ZHQ1"/>
<organism evidence="4 5">
    <name type="scientific">Metschnikowia bicuspidata</name>
    <dbReference type="NCBI Taxonomy" id="27322"/>
    <lineage>
        <taxon>Eukaryota</taxon>
        <taxon>Fungi</taxon>
        <taxon>Dikarya</taxon>
        <taxon>Ascomycota</taxon>
        <taxon>Saccharomycotina</taxon>
        <taxon>Pichiomycetes</taxon>
        <taxon>Metschnikowiaceae</taxon>
        <taxon>Metschnikowia</taxon>
    </lineage>
</organism>
<gene>
    <name evidence="4" type="ORF">METBISCDRAFT_12086</name>
</gene>
<evidence type="ECO:0000259" key="3">
    <source>
        <dbReference type="Pfam" id="PF25567"/>
    </source>
</evidence>
<name>A0A4P9ZHQ1_9ASCO</name>
<feature type="compositionally biased region" description="Basic residues" evidence="2">
    <location>
        <begin position="1"/>
        <end position="18"/>
    </location>
</feature>
<sequence length="638" mass="70845">MGKLKKGRKSRRRVKSVARKQDASAKDDTTRQNKIVPLITQLTSSAPNDRSVALNAITVLADDSHMRKLLLKERLVATVMEHTLNDTNDELVVESFGLLRNLAIDEGYEVAKHLWRSNIWAAIEAALAKVLSTLQYLAADKKLDQKRLYMFYDFVDNIFSLVLLISCCSTDLYESVYSKIDPVVTLAVDILAWNCQKLRSIKLFNAALAFLYDFASDSANFVSRLSLMRNFSLSAVADAVSLPAHKKNTLGRVYVEGLRFHFMEVTGDCGASKNDACARAVQSLLELVAHVDLDDVCAKLTAADNAGALIQKPDAEKGTENGPEKPQDIDVPFGGQSADKTHAKADLQSIEITLDLLTSVCELLAVNDANPLQPVVLDDNVTAVMLNTAFSSCMHLLRFDREHGHALQLSPKVLAAFNNMLWLFLSAAAIPVDWYAHIPDLWLEVEQAAHSDDLDTQKTLLSIMWAMTKAVGPEVRDKISLDNVNSLLRKCTDITSSAAAADDCHVAFEYLLSAVGFLGAVAQVIDNTDVTTEISEFLLTLTAHFADDNNNKKDHKALEIPVECLNLLYDIFGDAAYAYDEPVFVGGNYLQRLQQLEPSVRAFYKKIDRNRNAGLKLRVEEAWGNLGRFIEYKRAERR</sequence>
<dbReference type="OrthoDB" id="288703at2759"/>
<feature type="domain" description="SYO1-like TPR repeats" evidence="3">
    <location>
        <begin position="435"/>
        <end position="636"/>
    </location>
</feature>
<feature type="compositionally biased region" description="Basic and acidic residues" evidence="2">
    <location>
        <begin position="314"/>
        <end position="328"/>
    </location>
</feature>
<dbReference type="InterPro" id="IPR016024">
    <property type="entry name" value="ARM-type_fold"/>
</dbReference>
<dbReference type="EMBL" id="ML004431">
    <property type="protein sequence ID" value="RKP32503.1"/>
    <property type="molecule type" value="Genomic_DNA"/>
</dbReference>
<protein>
    <recommendedName>
        <fullName evidence="3">SYO1-like TPR repeats domain-containing protein</fullName>
    </recommendedName>
</protein>
<dbReference type="GO" id="GO:0006606">
    <property type="term" value="P:protein import into nucleus"/>
    <property type="evidence" value="ECO:0007669"/>
    <property type="project" value="TreeGrafter"/>
</dbReference>
<dbReference type="PANTHER" id="PTHR13347:SF1">
    <property type="entry name" value="HEAT REPEAT-CONTAINING PROTEIN 3"/>
    <property type="match status" value="1"/>
</dbReference>
<feature type="region of interest" description="Disordered" evidence="2">
    <location>
        <begin position="314"/>
        <end position="335"/>
    </location>
</feature>
<feature type="region of interest" description="Disordered" evidence="2">
    <location>
        <begin position="1"/>
        <end position="29"/>
    </location>
</feature>
<dbReference type="Pfam" id="PF25567">
    <property type="entry name" value="TPR_SYO1"/>
    <property type="match status" value="1"/>
</dbReference>
<evidence type="ECO:0000256" key="2">
    <source>
        <dbReference type="SAM" id="MobiDB-lite"/>
    </source>
</evidence>
<feature type="compositionally biased region" description="Basic and acidic residues" evidence="2">
    <location>
        <begin position="19"/>
        <end position="29"/>
    </location>
</feature>